<dbReference type="Pfam" id="PF13676">
    <property type="entry name" value="TIR_2"/>
    <property type="match status" value="1"/>
</dbReference>
<dbReference type="InterPro" id="IPR000157">
    <property type="entry name" value="TIR_dom"/>
</dbReference>
<gene>
    <name evidence="3" type="ORF">DF3PB_620002</name>
</gene>
<evidence type="ECO:0000313" key="3">
    <source>
        <dbReference type="EMBL" id="SUS08276.1"/>
    </source>
</evidence>
<dbReference type="SUPFAM" id="SSF52200">
    <property type="entry name" value="Toll/Interleukin receptor TIR domain"/>
    <property type="match status" value="1"/>
</dbReference>
<evidence type="ECO:0000259" key="2">
    <source>
        <dbReference type="Pfam" id="PF13676"/>
    </source>
</evidence>
<reference evidence="3" key="1">
    <citation type="submission" date="2018-07" db="EMBL/GenBank/DDBJ databases">
        <authorList>
            <person name="Quirk P.G."/>
            <person name="Krulwich T.A."/>
        </authorList>
    </citation>
    <scope>NUCLEOTIDE SEQUENCE</scope>
</reference>
<dbReference type="AlphaFoldDB" id="A0A380TIY8"/>
<name>A0A380TIY8_9ZZZZ</name>
<protein>
    <recommendedName>
        <fullName evidence="2">TIR domain-containing protein</fullName>
    </recommendedName>
</protein>
<accession>A0A380TIY8</accession>
<keyword evidence="1" id="KW-0472">Membrane</keyword>
<feature type="transmembrane region" description="Helical" evidence="1">
    <location>
        <begin position="146"/>
        <end position="169"/>
    </location>
</feature>
<dbReference type="InterPro" id="IPR035897">
    <property type="entry name" value="Toll_tir_struct_dom_sf"/>
</dbReference>
<dbReference type="EMBL" id="UIDG01000579">
    <property type="protein sequence ID" value="SUS08276.1"/>
    <property type="molecule type" value="Genomic_DNA"/>
</dbReference>
<dbReference type="Gene3D" id="3.40.50.10140">
    <property type="entry name" value="Toll/interleukin-1 receptor homology (TIR) domain"/>
    <property type="match status" value="1"/>
</dbReference>
<feature type="transmembrane region" description="Helical" evidence="1">
    <location>
        <begin position="263"/>
        <end position="282"/>
    </location>
</feature>
<feature type="transmembrane region" description="Helical" evidence="1">
    <location>
        <begin position="181"/>
        <end position="200"/>
    </location>
</feature>
<feature type="domain" description="TIR" evidence="2">
    <location>
        <begin position="4"/>
        <end position="90"/>
    </location>
</feature>
<sequence>MTEIFVCCTPEDDPLATAIARRLSEVGYTVHHHLERAETAAYRAWTLSTLERADIVVVLWTQSSLASPWVIDEADVGNRRGRLLSVEVSGWRPPIGHGGSARVALDPRGAELSRASSERLVDAVCGFAEAAGLQPARRLWRRVSHLVQICIELAPTFAIGSGWTLWMFWEALRDGTLTETLVVRVASLPLVISACALAAARGADALLQIIGVRFRAYRARLAIMWLAEALGAATGIAFTGIALWMFTLAALRGGEPSFDVSTWLVFASGAFLFLSVKYLPLLSSRRLQRRLIG</sequence>
<proteinExistence type="predicted"/>
<dbReference type="GO" id="GO:0007165">
    <property type="term" value="P:signal transduction"/>
    <property type="evidence" value="ECO:0007669"/>
    <property type="project" value="InterPro"/>
</dbReference>
<feature type="transmembrane region" description="Helical" evidence="1">
    <location>
        <begin position="221"/>
        <end position="251"/>
    </location>
</feature>
<keyword evidence="1" id="KW-1133">Transmembrane helix</keyword>
<evidence type="ECO:0000256" key="1">
    <source>
        <dbReference type="SAM" id="Phobius"/>
    </source>
</evidence>
<keyword evidence="1" id="KW-0812">Transmembrane</keyword>
<organism evidence="3">
    <name type="scientific">metagenome</name>
    <dbReference type="NCBI Taxonomy" id="256318"/>
    <lineage>
        <taxon>unclassified sequences</taxon>
        <taxon>metagenomes</taxon>
    </lineage>
</organism>